<dbReference type="EMBL" id="CM045766">
    <property type="protein sequence ID" value="KAI8004719.1"/>
    <property type="molecule type" value="Genomic_DNA"/>
</dbReference>
<reference evidence="1 2" key="1">
    <citation type="journal article" date="2022" name="Plant J.">
        <title>Chromosome-level genome of Camellia lanceoleosa provides a valuable resource for understanding genome evolution and self-incompatibility.</title>
        <authorList>
            <person name="Gong W."/>
            <person name="Xiao S."/>
            <person name="Wang L."/>
            <person name="Liao Z."/>
            <person name="Chang Y."/>
            <person name="Mo W."/>
            <person name="Hu G."/>
            <person name="Li W."/>
            <person name="Zhao G."/>
            <person name="Zhu H."/>
            <person name="Hu X."/>
            <person name="Ji K."/>
            <person name="Xiang X."/>
            <person name="Song Q."/>
            <person name="Yuan D."/>
            <person name="Jin S."/>
            <person name="Zhang L."/>
        </authorList>
    </citation>
    <scope>NUCLEOTIDE SEQUENCE [LARGE SCALE GENOMIC DNA]</scope>
    <source>
        <strain evidence="1">SQ_2022a</strain>
    </source>
</reference>
<accession>A0ACC0GVK1</accession>
<organism evidence="1 2">
    <name type="scientific">Camellia lanceoleosa</name>
    <dbReference type="NCBI Taxonomy" id="1840588"/>
    <lineage>
        <taxon>Eukaryota</taxon>
        <taxon>Viridiplantae</taxon>
        <taxon>Streptophyta</taxon>
        <taxon>Embryophyta</taxon>
        <taxon>Tracheophyta</taxon>
        <taxon>Spermatophyta</taxon>
        <taxon>Magnoliopsida</taxon>
        <taxon>eudicotyledons</taxon>
        <taxon>Gunneridae</taxon>
        <taxon>Pentapetalae</taxon>
        <taxon>asterids</taxon>
        <taxon>Ericales</taxon>
        <taxon>Theaceae</taxon>
        <taxon>Camellia</taxon>
    </lineage>
</organism>
<proteinExistence type="predicted"/>
<name>A0ACC0GVK1_9ERIC</name>
<sequence length="120" mass="13374">MLRPLMRHSSASSLLPRKHSAAQHSNKQSMEVSLSSEYLVEVMGAPEIQKFCTFQMHVDNILNLLRNGKVKGIRIHGMVGSGKTTIMLSLNNHKEVGNLFNIVIWVKVSTEGSKENLSTE</sequence>
<gene>
    <name evidence="1" type="ORF">LOK49_LG08G01697</name>
</gene>
<keyword evidence="2" id="KW-1185">Reference proteome</keyword>
<dbReference type="Proteomes" id="UP001060215">
    <property type="component" value="Chromosome 9"/>
</dbReference>
<evidence type="ECO:0000313" key="2">
    <source>
        <dbReference type="Proteomes" id="UP001060215"/>
    </source>
</evidence>
<comment type="caution">
    <text evidence="1">The sequence shown here is derived from an EMBL/GenBank/DDBJ whole genome shotgun (WGS) entry which is preliminary data.</text>
</comment>
<protein>
    <submittedName>
        <fullName evidence="1">Uncharacterized protein</fullName>
    </submittedName>
</protein>
<evidence type="ECO:0000313" key="1">
    <source>
        <dbReference type="EMBL" id="KAI8004719.1"/>
    </source>
</evidence>